<keyword evidence="3" id="KW-0333">Golgi apparatus</keyword>
<evidence type="ECO:0000313" key="6">
    <source>
        <dbReference type="Proteomes" id="UP001497497"/>
    </source>
</evidence>
<evidence type="ECO:0000256" key="1">
    <source>
        <dbReference type="ARBA" id="ARBA00022676"/>
    </source>
</evidence>
<dbReference type="Proteomes" id="UP001497497">
    <property type="component" value="Unassembled WGS sequence"/>
</dbReference>
<keyword evidence="2 3" id="KW-0808">Transferase</keyword>
<keyword evidence="3" id="KW-1133">Transmembrane helix</keyword>
<keyword evidence="3" id="KW-0472">Membrane</keyword>
<dbReference type="PANTHER" id="PTHR11927:SF9">
    <property type="entry name" value="L-FUCOSYLTRANSFERASE"/>
    <property type="match status" value="1"/>
</dbReference>
<dbReference type="AlphaFoldDB" id="A0AAV2HK92"/>
<reference evidence="5 6" key="1">
    <citation type="submission" date="2024-04" db="EMBL/GenBank/DDBJ databases">
        <authorList>
            <consortium name="Genoscope - CEA"/>
            <person name="William W."/>
        </authorList>
    </citation>
    <scope>NUCLEOTIDE SEQUENCE [LARGE SCALE GENOMIC DNA]</scope>
</reference>
<feature type="transmembrane region" description="Helical" evidence="3">
    <location>
        <begin position="20"/>
        <end position="47"/>
    </location>
</feature>
<protein>
    <recommendedName>
        <fullName evidence="3">L-Fucosyltransferase</fullName>
        <ecNumber evidence="3">2.4.1.-</ecNumber>
    </recommendedName>
</protein>
<sequence length="373" mass="42040">MNIVRSSLRKCLARRLRSSVLKLSAAVAVVIVIYMCVSTTSLGVHFFDSVTGERQAAVGASSEQNVSTITLDSKSYVHNTTSPKNNNTTHSSQQETTTFNNNDTEPLYLTTIFQSRLGNHMFIYASLLGLARAQNRIPFIHSGTHLDHVFQITHVQDNISAKGFRVMHHSTFGIVYPSLWNLPRENITLHGPREAFRYFENIEDEVRREFTFCAPLQKQINETLGKVRAEFQGHVIVGVHARRGDFLEDGNKKIGFGVPKVSYFINAFHRMRSMLNGRKVTFLTASDDLEWCHENLNVTDVKILEPGSAELHFGVLANCDHVILSSGTYGWWAAWLADGISIYYDGFFVNGSRLRSEVSIPDYYPTEWIAVGD</sequence>
<gene>
    <name evidence="5" type="ORF">GSLYS_00008384001</name>
</gene>
<comment type="caution">
    <text evidence="5">The sequence shown here is derived from an EMBL/GenBank/DDBJ whole genome shotgun (WGS) entry which is preliminary data.</text>
</comment>
<keyword evidence="3" id="KW-0735">Signal-anchor</keyword>
<name>A0AAV2HK92_LYMST</name>
<dbReference type="InterPro" id="IPR002516">
    <property type="entry name" value="Glyco_trans_11"/>
</dbReference>
<dbReference type="PANTHER" id="PTHR11927">
    <property type="entry name" value="GALACTOSIDE 2-L-FUCOSYLTRANSFERASE"/>
    <property type="match status" value="1"/>
</dbReference>
<dbReference type="CDD" id="cd11301">
    <property type="entry name" value="Fut1_Fut2_like"/>
    <property type="match status" value="1"/>
</dbReference>
<evidence type="ECO:0000256" key="2">
    <source>
        <dbReference type="ARBA" id="ARBA00022679"/>
    </source>
</evidence>
<evidence type="ECO:0000313" key="5">
    <source>
        <dbReference type="EMBL" id="CAL1534424.1"/>
    </source>
</evidence>
<keyword evidence="3" id="KW-0812">Transmembrane</keyword>
<evidence type="ECO:0000256" key="3">
    <source>
        <dbReference type="RuleBase" id="RU363129"/>
    </source>
</evidence>
<keyword evidence="1 3" id="KW-0328">Glycosyltransferase</keyword>
<comment type="pathway">
    <text evidence="3">Protein modification; protein glycosylation.</text>
</comment>
<keyword evidence="3" id="KW-0325">Glycoprotein</keyword>
<evidence type="ECO:0000256" key="4">
    <source>
        <dbReference type="SAM" id="MobiDB-lite"/>
    </source>
</evidence>
<dbReference type="EMBL" id="CAXITT010000170">
    <property type="protein sequence ID" value="CAL1534424.1"/>
    <property type="molecule type" value="Genomic_DNA"/>
</dbReference>
<comment type="similarity">
    <text evidence="3">Belongs to the glycosyltransferase 11 family.</text>
</comment>
<dbReference type="EC" id="2.4.1.-" evidence="3"/>
<organism evidence="5 6">
    <name type="scientific">Lymnaea stagnalis</name>
    <name type="common">Great pond snail</name>
    <name type="synonym">Helix stagnalis</name>
    <dbReference type="NCBI Taxonomy" id="6523"/>
    <lineage>
        <taxon>Eukaryota</taxon>
        <taxon>Metazoa</taxon>
        <taxon>Spiralia</taxon>
        <taxon>Lophotrochozoa</taxon>
        <taxon>Mollusca</taxon>
        <taxon>Gastropoda</taxon>
        <taxon>Heterobranchia</taxon>
        <taxon>Euthyneura</taxon>
        <taxon>Panpulmonata</taxon>
        <taxon>Hygrophila</taxon>
        <taxon>Lymnaeoidea</taxon>
        <taxon>Lymnaeidae</taxon>
        <taxon>Lymnaea</taxon>
    </lineage>
</organism>
<accession>A0AAV2HK92</accession>
<keyword evidence="6" id="KW-1185">Reference proteome</keyword>
<comment type="subcellular location">
    <subcellularLocation>
        <location evidence="3">Golgi apparatus</location>
        <location evidence="3">Golgi stack membrane</location>
        <topology evidence="3">Single-pass type II membrane protein</topology>
    </subcellularLocation>
</comment>
<dbReference type="GO" id="GO:0032580">
    <property type="term" value="C:Golgi cisterna membrane"/>
    <property type="evidence" value="ECO:0007669"/>
    <property type="project" value="UniProtKB-SubCell"/>
</dbReference>
<proteinExistence type="inferred from homology"/>
<dbReference type="GO" id="GO:0008107">
    <property type="term" value="F:galactoside 2-alpha-L-fucosyltransferase activity"/>
    <property type="evidence" value="ECO:0007669"/>
    <property type="project" value="InterPro"/>
</dbReference>
<feature type="region of interest" description="Disordered" evidence="4">
    <location>
        <begin position="76"/>
        <end position="100"/>
    </location>
</feature>
<dbReference type="GO" id="GO:0005975">
    <property type="term" value="P:carbohydrate metabolic process"/>
    <property type="evidence" value="ECO:0007669"/>
    <property type="project" value="InterPro"/>
</dbReference>
<dbReference type="Pfam" id="PF01531">
    <property type="entry name" value="Glyco_transf_11"/>
    <property type="match status" value="1"/>
</dbReference>